<dbReference type="PROSITE" id="PS50821">
    <property type="entry name" value="PAZ"/>
    <property type="match status" value="1"/>
</dbReference>
<feature type="compositionally biased region" description="Basic and acidic residues" evidence="5">
    <location>
        <begin position="162"/>
        <end position="187"/>
    </location>
</feature>
<dbReference type="SMART" id="SM00949">
    <property type="entry name" value="PAZ"/>
    <property type="match status" value="1"/>
</dbReference>
<dbReference type="InterPro" id="IPR003165">
    <property type="entry name" value="Piwi"/>
</dbReference>
<dbReference type="SUPFAM" id="SSF53098">
    <property type="entry name" value="Ribonuclease H-like"/>
    <property type="match status" value="1"/>
</dbReference>
<dbReference type="InterPro" id="IPR003100">
    <property type="entry name" value="PAZ_dom"/>
</dbReference>
<accession>A0A2U1N036</accession>
<evidence type="ECO:0000313" key="8">
    <source>
        <dbReference type="EMBL" id="PWA66875.1"/>
    </source>
</evidence>
<dbReference type="InterPro" id="IPR045246">
    <property type="entry name" value="Piwi_ago-like"/>
</dbReference>
<proteinExistence type="inferred from homology"/>
<dbReference type="InterPro" id="IPR012337">
    <property type="entry name" value="RNaseH-like_sf"/>
</dbReference>
<sequence>MEQNSYNRGGYRGSGRGNRGGGGGRGGYGGQDGGNGGGRGGYGGQDGGNGGGRGGYGGQDGGYGNGGRGNRGGYGNGGRGNSYDQYGGARGGYAVAQDGGGRGGGYPRGGGRGSNGGGYGGQDGGNGGGGRGNGYVARGGGRGNNYQSGQQEGYGGGRGRGRGGDRGGRDGGSHRQNDYNGDQREVRNWSGVVGSGQALTQTTLTDRADLQIQEPDVSNPTGTVGDQENAYEPIKRPDRGGTLASSRVKLLVNHFPVKFSPSTSILRYDFDVKKAVNPDASSSAAKAAKKSIPKSDLRMIQEKLSSESPSQFPLLQTAYDGEKNIYSAVELPSGTYTVELLGRSYTCTIKYGSELNLSKLQDFLRGNSAQVPRDVLQALDVVMKANLFREKVSVGRGMYPREHRREDDLFNCGVAAYRGSQQTIKITSNGPVLCSDYSAIPFRKRMPVIDYLMEYIKEIRQVTDIAPNRNYVMAALKGLRVSVTHRRTNQKYIVAGLTDQLTRDISFQLEDIEGNNPSENVMLTEYFRQKWGKEIKHTNIPCLKLGNSNKPNYVPMEYCFLADDHRYPKEELGKEAARKLRELSLLAPEIRRREINTLVHEEYATGKNGAEVIKNFELGVGMSMTEVDGRVLAPPTLRLGHQRGNMITTTVDKQKCHWNLTQGKALVTGKALERWALIDFSRKLNADLFIPKLIGRCNSLGIQMGEPALVHWSNMRELSDGDKISRVLSKVVEESKRKSNGQLQMIICVMAEQHYGYKYLKWVSEIKIGVITQCCLSQNANKANDQFLANLGMKINAKLGGSNVELVERFPLFTGGDHYMFIGADVNHPAASNTSSPSVAAVVGSINWPAATRYAARVSPQSHRKEEIVNFGSLCLDLIKSYVKETGVRPNKIIVFRDGVSDGQFDMVLNKEMVDLKKAIYTEQYRPWVTFVVAQKRHTTRLFLNNGRDVWNMPPGTVVDTTIVHPFEFDFYLCSHFGGIGTSKATHYSVIWDENKFSSDEMQQLVYHLCYIFARCTKPVSLVPPVYYADLVAYRGRMFQEVAMEMEASGSAPSSFNQYFYNLESNLKDSMFFV</sequence>
<evidence type="ECO:0000256" key="4">
    <source>
        <dbReference type="ARBA" id="ARBA00023274"/>
    </source>
</evidence>
<evidence type="ECO:0000256" key="5">
    <source>
        <dbReference type="SAM" id="MobiDB-lite"/>
    </source>
</evidence>
<evidence type="ECO:0000256" key="3">
    <source>
        <dbReference type="ARBA" id="ARBA00023158"/>
    </source>
</evidence>
<dbReference type="Proteomes" id="UP000245207">
    <property type="component" value="Unassembled WGS sequence"/>
</dbReference>
<feature type="region of interest" description="Disordered" evidence="5">
    <location>
        <begin position="213"/>
        <end position="240"/>
    </location>
</feature>
<comment type="caution">
    <text evidence="8">The sequence shown here is derived from an EMBL/GenBank/DDBJ whole genome shotgun (WGS) entry which is preliminary data.</text>
</comment>
<dbReference type="GO" id="GO:0031047">
    <property type="term" value="P:regulatory ncRNA-mediated gene silencing"/>
    <property type="evidence" value="ECO:0007669"/>
    <property type="project" value="UniProtKB-KW"/>
</dbReference>
<dbReference type="OrthoDB" id="10252740at2759"/>
<evidence type="ECO:0000256" key="2">
    <source>
        <dbReference type="ARBA" id="ARBA00022491"/>
    </source>
</evidence>
<dbReference type="CDD" id="cd04657">
    <property type="entry name" value="Piwi_ago-like"/>
    <property type="match status" value="1"/>
</dbReference>
<dbReference type="Gene3D" id="2.170.260.10">
    <property type="entry name" value="paz domain"/>
    <property type="match status" value="1"/>
</dbReference>
<dbReference type="SUPFAM" id="SSF101690">
    <property type="entry name" value="PAZ domain"/>
    <property type="match status" value="1"/>
</dbReference>
<dbReference type="GO" id="GO:0051607">
    <property type="term" value="P:defense response to virus"/>
    <property type="evidence" value="ECO:0007669"/>
    <property type="project" value="UniProtKB-ARBA"/>
</dbReference>
<dbReference type="PROSITE" id="PS50822">
    <property type="entry name" value="PIWI"/>
    <property type="match status" value="1"/>
</dbReference>
<dbReference type="EMBL" id="PKPP01003946">
    <property type="protein sequence ID" value="PWA66875.1"/>
    <property type="molecule type" value="Genomic_DNA"/>
</dbReference>
<keyword evidence="2" id="KW-0678">Repressor</keyword>
<dbReference type="InterPro" id="IPR032474">
    <property type="entry name" value="Argonaute_N"/>
</dbReference>
<dbReference type="PANTHER" id="PTHR22891">
    <property type="entry name" value="EUKARYOTIC TRANSLATION INITIATION FACTOR 2C"/>
    <property type="match status" value="1"/>
</dbReference>
<name>A0A2U1N036_ARTAN</name>
<dbReference type="Pfam" id="PF02170">
    <property type="entry name" value="PAZ"/>
    <property type="match status" value="1"/>
</dbReference>
<organism evidence="8 9">
    <name type="scientific">Artemisia annua</name>
    <name type="common">Sweet wormwood</name>
    <dbReference type="NCBI Taxonomy" id="35608"/>
    <lineage>
        <taxon>Eukaryota</taxon>
        <taxon>Viridiplantae</taxon>
        <taxon>Streptophyta</taxon>
        <taxon>Embryophyta</taxon>
        <taxon>Tracheophyta</taxon>
        <taxon>Spermatophyta</taxon>
        <taxon>Magnoliopsida</taxon>
        <taxon>eudicotyledons</taxon>
        <taxon>Gunneridae</taxon>
        <taxon>Pentapetalae</taxon>
        <taxon>asterids</taxon>
        <taxon>campanulids</taxon>
        <taxon>Asterales</taxon>
        <taxon>Asteraceae</taxon>
        <taxon>Asteroideae</taxon>
        <taxon>Anthemideae</taxon>
        <taxon>Artemisiinae</taxon>
        <taxon>Artemisia</taxon>
    </lineage>
</organism>
<feature type="compositionally biased region" description="Gly residues" evidence="5">
    <location>
        <begin position="98"/>
        <end position="143"/>
    </location>
</feature>
<dbReference type="GO" id="GO:1990904">
    <property type="term" value="C:ribonucleoprotein complex"/>
    <property type="evidence" value="ECO:0007669"/>
    <property type="project" value="UniProtKB-KW"/>
</dbReference>
<gene>
    <name evidence="8" type="ORF">CTI12_AA308300</name>
</gene>
<dbReference type="SMART" id="SM00950">
    <property type="entry name" value="Piwi"/>
    <property type="match status" value="1"/>
</dbReference>
<feature type="compositionally biased region" description="Polar residues" evidence="5">
    <location>
        <begin position="216"/>
        <end position="226"/>
    </location>
</feature>
<evidence type="ECO:0000313" key="9">
    <source>
        <dbReference type="Proteomes" id="UP000245207"/>
    </source>
</evidence>
<dbReference type="Pfam" id="PF16486">
    <property type="entry name" value="ArgoN"/>
    <property type="match status" value="1"/>
</dbReference>
<dbReference type="Gene3D" id="3.30.420.10">
    <property type="entry name" value="Ribonuclease H-like superfamily/Ribonuclease H"/>
    <property type="match status" value="1"/>
</dbReference>
<dbReference type="AlphaFoldDB" id="A0A2U1N036"/>
<feature type="compositionally biased region" description="Gly residues" evidence="5">
    <location>
        <begin position="10"/>
        <end position="80"/>
    </location>
</feature>
<evidence type="ECO:0000259" key="6">
    <source>
        <dbReference type="PROSITE" id="PS50821"/>
    </source>
</evidence>
<dbReference type="InterPro" id="IPR036397">
    <property type="entry name" value="RNaseH_sf"/>
</dbReference>
<dbReference type="GO" id="GO:0003723">
    <property type="term" value="F:RNA binding"/>
    <property type="evidence" value="ECO:0007669"/>
    <property type="project" value="InterPro"/>
</dbReference>
<protein>
    <submittedName>
        <fullName evidence="8">Protein argonaute 2</fullName>
    </submittedName>
</protein>
<dbReference type="STRING" id="35608.A0A2U1N036"/>
<dbReference type="InterPro" id="IPR036085">
    <property type="entry name" value="PAZ_dom_sf"/>
</dbReference>
<dbReference type="Pfam" id="PF02171">
    <property type="entry name" value="Piwi"/>
    <property type="match status" value="1"/>
</dbReference>
<keyword evidence="4" id="KW-0687">Ribonucleoprotein</keyword>
<evidence type="ECO:0000259" key="7">
    <source>
        <dbReference type="PROSITE" id="PS50822"/>
    </source>
</evidence>
<feature type="domain" description="PAZ" evidence="6">
    <location>
        <begin position="451"/>
        <end position="563"/>
    </location>
</feature>
<keyword evidence="3" id="KW-0943">RNA-mediated gene silencing</keyword>
<evidence type="ECO:0000256" key="1">
    <source>
        <dbReference type="ARBA" id="ARBA00008201"/>
    </source>
</evidence>
<dbReference type="Gene3D" id="3.40.50.2300">
    <property type="match status" value="1"/>
</dbReference>
<reference evidence="8 9" key="1">
    <citation type="journal article" date="2018" name="Mol. Plant">
        <title>The genome of Artemisia annua provides insight into the evolution of Asteraceae family and artemisinin biosynthesis.</title>
        <authorList>
            <person name="Shen Q."/>
            <person name="Zhang L."/>
            <person name="Liao Z."/>
            <person name="Wang S."/>
            <person name="Yan T."/>
            <person name="Shi P."/>
            <person name="Liu M."/>
            <person name="Fu X."/>
            <person name="Pan Q."/>
            <person name="Wang Y."/>
            <person name="Lv Z."/>
            <person name="Lu X."/>
            <person name="Zhang F."/>
            <person name="Jiang W."/>
            <person name="Ma Y."/>
            <person name="Chen M."/>
            <person name="Hao X."/>
            <person name="Li L."/>
            <person name="Tang Y."/>
            <person name="Lv G."/>
            <person name="Zhou Y."/>
            <person name="Sun X."/>
            <person name="Brodelius P.E."/>
            <person name="Rose J.K.C."/>
            <person name="Tang K."/>
        </authorList>
    </citation>
    <scope>NUCLEOTIDE SEQUENCE [LARGE SCALE GENOMIC DNA]</scope>
    <source>
        <strain evidence="9">cv. Huhao1</strain>
        <tissue evidence="8">Leaf</tissue>
    </source>
</reference>
<comment type="similarity">
    <text evidence="1">Belongs to the argonaute family. Ago subfamily.</text>
</comment>
<feature type="domain" description="Piwi" evidence="7">
    <location>
        <begin position="745"/>
        <end position="1041"/>
    </location>
</feature>
<dbReference type="SMART" id="SM01163">
    <property type="entry name" value="DUF1785"/>
    <property type="match status" value="1"/>
</dbReference>
<feature type="region of interest" description="Disordered" evidence="5">
    <location>
        <begin position="1"/>
        <end position="194"/>
    </location>
</feature>
<dbReference type="CDD" id="cd02846">
    <property type="entry name" value="PAZ_argonaute_like"/>
    <property type="match status" value="1"/>
</dbReference>
<keyword evidence="9" id="KW-1185">Reference proteome</keyword>
<dbReference type="InterPro" id="IPR014811">
    <property type="entry name" value="ArgoL1"/>
</dbReference>